<feature type="domain" description="Zn(2)-C6 fungal-type" evidence="7">
    <location>
        <begin position="65"/>
        <end position="95"/>
    </location>
</feature>
<accession>A0ABR4I749</accession>
<name>A0ABR4I749_9EURO</name>
<evidence type="ECO:0000256" key="5">
    <source>
        <dbReference type="ARBA" id="ARBA00023163"/>
    </source>
</evidence>
<dbReference type="SMART" id="SM00066">
    <property type="entry name" value="GAL4"/>
    <property type="match status" value="2"/>
</dbReference>
<dbReference type="InterPro" id="IPR036864">
    <property type="entry name" value="Zn2-C6_fun-type_DNA-bd_sf"/>
</dbReference>
<evidence type="ECO:0000256" key="3">
    <source>
        <dbReference type="ARBA" id="ARBA00023015"/>
    </source>
</evidence>
<proteinExistence type="predicted"/>
<evidence type="ECO:0000256" key="2">
    <source>
        <dbReference type="ARBA" id="ARBA00022723"/>
    </source>
</evidence>
<keyword evidence="2" id="KW-0479">Metal-binding</keyword>
<dbReference type="Pfam" id="PF00172">
    <property type="entry name" value="Zn_clus"/>
    <property type="match status" value="2"/>
</dbReference>
<gene>
    <name evidence="8" type="ORF">BDW59DRAFT_180595</name>
</gene>
<evidence type="ECO:0000313" key="9">
    <source>
        <dbReference type="Proteomes" id="UP001610335"/>
    </source>
</evidence>
<keyword evidence="3" id="KW-0805">Transcription regulation</keyword>
<dbReference type="PROSITE" id="PS50048">
    <property type="entry name" value="ZN2_CY6_FUNGAL_2"/>
    <property type="match status" value="2"/>
</dbReference>
<evidence type="ECO:0000313" key="8">
    <source>
        <dbReference type="EMBL" id="KAL2823561.1"/>
    </source>
</evidence>
<dbReference type="PROSITE" id="PS00463">
    <property type="entry name" value="ZN2_CY6_FUNGAL_1"/>
    <property type="match status" value="2"/>
</dbReference>
<dbReference type="Gene3D" id="4.10.240.10">
    <property type="entry name" value="Zn(2)-C6 fungal-type DNA-binding domain"/>
    <property type="match status" value="2"/>
</dbReference>
<keyword evidence="5" id="KW-0804">Transcription</keyword>
<dbReference type="InterPro" id="IPR050815">
    <property type="entry name" value="TF_fung"/>
</dbReference>
<keyword evidence="6" id="KW-0539">Nucleus</keyword>
<organism evidence="8 9">
    <name type="scientific">Aspergillus cavernicola</name>
    <dbReference type="NCBI Taxonomy" id="176166"/>
    <lineage>
        <taxon>Eukaryota</taxon>
        <taxon>Fungi</taxon>
        <taxon>Dikarya</taxon>
        <taxon>Ascomycota</taxon>
        <taxon>Pezizomycotina</taxon>
        <taxon>Eurotiomycetes</taxon>
        <taxon>Eurotiomycetidae</taxon>
        <taxon>Eurotiales</taxon>
        <taxon>Aspergillaceae</taxon>
        <taxon>Aspergillus</taxon>
        <taxon>Aspergillus subgen. Nidulantes</taxon>
    </lineage>
</organism>
<dbReference type="Pfam" id="PF04082">
    <property type="entry name" value="Fungal_trans"/>
    <property type="match status" value="1"/>
</dbReference>
<dbReference type="CDD" id="cd00067">
    <property type="entry name" value="GAL4"/>
    <property type="match status" value="2"/>
</dbReference>
<dbReference type="SUPFAM" id="SSF57701">
    <property type="entry name" value="Zn2/Cys6 DNA-binding domain"/>
    <property type="match status" value="2"/>
</dbReference>
<dbReference type="InterPro" id="IPR007219">
    <property type="entry name" value="XnlR_reg_dom"/>
</dbReference>
<protein>
    <recommendedName>
        <fullName evidence="7">Zn(2)-C6 fungal-type domain-containing protein</fullName>
    </recommendedName>
</protein>
<sequence length="556" mass="63261">MGRSHPSPCIQCRCRKVRCDRRQETCGSCERLQFNCSFQTKVTQNKASEKQIRAGPPERRRASRACLACRRLKARCSGDLPGCENCRQRQRQCHYAASELPPTEISRPINDSILSPLFPIRRQELSKALDCFFHHLYPIPSFAFLHEPSIRQHCRNGTLDQPLALSLMAITKVCLGSDQRMIQECRSWIRKAEGELWEHLHQPSICRVQSLILVVQFYIQMGEFARAYMMAGLAARSATALRLNYERPELGFVAQETRRRVLWALINIDGHFSVGLPEYETIPYAIVYQRLPGSEEEFFSGSSQVDTGPNLLAACLQVSKIQRDVMRLTRQLAISDKPLAELPGLVQEIQNELWRLHADLELTADFSISTTTQPMKMKDSRWFVRYLLASLCWHQVHCDLYRIFLRGYPEAVPTMIMNTTDATFRDHAAEMCRIHSQQIIQILGGVLKHLDAPLLPSYVAICAYQAARLALFLPSQSSPRGSFTTDSAVANANTSLTILHNFFSTAPFAQDIIADLQRLLELADRESLRTSDGRHRHSQLAVHSLIRQASFVDEGY</sequence>
<keyword evidence="4" id="KW-0238">DNA-binding</keyword>
<comment type="subcellular location">
    <subcellularLocation>
        <location evidence="1">Nucleus</location>
    </subcellularLocation>
</comment>
<evidence type="ECO:0000259" key="7">
    <source>
        <dbReference type="PROSITE" id="PS50048"/>
    </source>
</evidence>
<evidence type="ECO:0000256" key="6">
    <source>
        <dbReference type="ARBA" id="ARBA00023242"/>
    </source>
</evidence>
<comment type="caution">
    <text evidence="8">The sequence shown here is derived from an EMBL/GenBank/DDBJ whole genome shotgun (WGS) entry which is preliminary data.</text>
</comment>
<feature type="domain" description="Zn(2)-C6 fungal-type" evidence="7">
    <location>
        <begin position="8"/>
        <end position="38"/>
    </location>
</feature>
<keyword evidence="9" id="KW-1185">Reference proteome</keyword>
<evidence type="ECO:0000256" key="4">
    <source>
        <dbReference type="ARBA" id="ARBA00023125"/>
    </source>
</evidence>
<dbReference type="PANTHER" id="PTHR47338">
    <property type="entry name" value="ZN(II)2CYS6 TRANSCRIPTION FACTOR (EUROFUNG)-RELATED"/>
    <property type="match status" value="1"/>
</dbReference>
<dbReference type="Proteomes" id="UP001610335">
    <property type="component" value="Unassembled WGS sequence"/>
</dbReference>
<dbReference type="EMBL" id="JBFXLS010000051">
    <property type="protein sequence ID" value="KAL2823561.1"/>
    <property type="molecule type" value="Genomic_DNA"/>
</dbReference>
<dbReference type="CDD" id="cd12148">
    <property type="entry name" value="fungal_TF_MHR"/>
    <property type="match status" value="1"/>
</dbReference>
<evidence type="ECO:0000256" key="1">
    <source>
        <dbReference type="ARBA" id="ARBA00004123"/>
    </source>
</evidence>
<reference evidence="8 9" key="1">
    <citation type="submission" date="2024-07" db="EMBL/GenBank/DDBJ databases">
        <title>Section-level genome sequencing and comparative genomics of Aspergillus sections Usti and Cavernicolus.</title>
        <authorList>
            <consortium name="Lawrence Berkeley National Laboratory"/>
            <person name="Nybo J.L."/>
            <person name="Vesth T.C."/>
            <person name="Theobald S."/>
            <person name="Frisvad J.C."/>
            <person name="Larsen T.O."/>
            <person name="Kjaerboelling I."/>
            <person name="Rothschild-Mancinelli K."/>
            <person name="Lyhne E.K."/>
            <person name="Kogle M.E."/>
            <person name="Barry K."/>
            <person name="Clum A."/>
            <person name="Na H."/>
            <person name="Ledsgaard L."/>
            <person name="Lin J."/>
            <person name="Lipzen A."/>
            <person name="Kuo A."/>
            <person name="Riley R."/>
            <person name="Mondo S."/>
            <person name="LaButti K."/>
            <person name="Haridas S."/>
            <person name="Pangalinan J."/>
            <person name="Salamov A.A."/>
            <person name="Simmons B.A."/>
            <person name="Magnuson J.K."/>
            <person name="Chen J."/>
            <person name="Drula E."/>
            <person name="Henrissat B."/>
            <person name="Wiebenga A."/>
            <person name="Lubbers R.J."/>
            <person name="Gomes A.C."/>
            <person name="Makela M.R."/>
            <person name="Stajich J."/>
            <person name="Grigoriev I.V."/>
            <person name="Mortensen U.H."/>
            <person name="De vries R.P."/>
            <person name="Baker S.E."/>
            <person name="Andersen M.R."/>
        </authorList>
    </citation>
    <scope>NUCLEOTIDE SEQUENCE [LARGE SCALE GENOMIC DNA]</scope>
    <source>
        <strain evidence="8 9">CBS 600.67</strain>
    </source>
</reference>
<dbReference type="PANTHER" id="PTHR47338:SF7">
    <property type="entry name" value="ZN(II)2CYS6 TRANSCRIPTION FACTOR (EUROFUNG)"/>
    <property type="match status" value="1"/>
</dbReference>
<dbReference type="InterPro" id="IPR001138">
    <property type="entry name" value="Zn2Cys6_DnaBD"/>
</dbReference>